<name>A0A1A9HZ00_9BACT</name>
<dbReference type="Proteomes" id="UP000077667">
    <property type="component" value="Chromosome"/>
</dbReference>
<evidence type="ECO:0008006" key="4">
    <source>
        <dbReference type="Google" id="ProtNLM"/>
    </source>
</evidence>
<reference evidence="2 3" key="1">
    <citation type="submission" date="2016-05" db="EMBL/GenBank/DDBJ databases">
        <title>Niabella ginsenosidivorans BS26 whole genome sequencing.</title>
        <authorList>
            <person name="Im W.T."/>
            <person name="Siddiqi M.Z."/>
        </authorList>
    </citation>
    <scope>NUCLEOTIDE SEQUENCE [LARGE SCALE GENOMIC DNA]</scope>
    <source>
        <strain evidence="2 3">BS26</strain>
    </source>
</reference>
<keyword evidence="3" id="KW-1185">Reference proteome</keyword>
<accession>A0A1A9HZ00</accession>
<gene>
    <name evidence="2" type="ORF">A8C56_00750</name>
</gene>
<organism evidence="2 3">
    <name type="scientific">Niabella ginsenosidivorans</name>
    <dbReference type="NCBI Taxonomy" id="1176587"/>
    <lineage>
        <taxon>Bacteria</taxon>
        <taxon>Pseudomonadati</taxon>
        <taxon>Bacteroidota</taxon>
        <taxon>Chitinophagia</taxon>
        <taxon>Chitinophagales</taxon>
        <taxon>Chitinophagaceae</taxon>
        <taxon>Niabella</taxon>
    </lineage>
</organism>
<feature type="compositionally biased region" description="Polar residues" evidence="1">
    <location>
        <begin position="65"/>
        <end position="74"/>
    </location>
</feature>
<dbReference type="AlphaFoldDB" id="A0A1A9HZ00"/>
<evidence type="ECO:0000313" key="3">
    <source>
        <dbReference type="Proteomes" id="UP000077667"/>
    </source>
</evidence>
<evidence type="ECO:0000256" key="1">
    <source>
        <dbReference type="SAM" id="MobiDB-lite"/>
    </source>
</evidence>
<dbReference type="KEGG" id="nia:A8C56_00750"/>
<feature type="compositionally biased region" description="Gly residues" evidence="1">
    <location>
        <begin position="90"/>
        <end position="105"/>
    </location>
</feature>
<proteinExistence type="predicted"/>
<sequence length="105" mass="11188">MDACIAYYSTNECTGNRKDYYPHNGSYPYIVRNRKKSLNDQLYAIEQSTGRQVVVMRVLTTGSRSVETTPQQCSGKIISAQKSSDSSSFSGGGGSSGGGGASGSW</sequence>
<feature type="region of interest" description="Disordered" evidence="1">
    <location>
        <begin position="65"/>
        <end position="105"/>
    </location>
</feature>
<evidence type="ECO:0000313" key="2">
    <source>
        <dbReference type="EMBL" id="ANH79700.1"/>
    </source>
</evidence>
<protein>
    <recommendedName>
        <fullName evidence="4">TPM domain-containing protein</fullName>
    </recommendedName>
</protein>
<dbReference type="EMBL" id="CP015772">
    <property type="protein sequence ID" value="ANH79700.1"/>
    <property type="molecule type" value="Genomic_DNA"/>
</dbReference>